<accession>A0ABT6ZCC8</accession>
<evidence type="ECO:0000313" key="1">
    <source>
        <dbReference type="EMBL" id="MDJ1113793.1"/>
    </source>
</evidence>
<reference evidence="1 2" key="1">
    <citation type="submission" date="2023-05" db="EMBL/GenBank/DDBJ databases">
        <title>Microbacterium dauci sp.nov., Isolated from Carrot Rhizosphere Soil.</title>
        <authorList>
            <person name="Xiao Z."/>
            <person name="Zheng J."/>
        </authorList>
    </citation>
    <scope>NUCLEOTIDE SEQUENCE [LARGE SCALE GENOMIC DNA]</scope>
    <source>
        <strain evidence="1 2">LX3-4</strain>
    </source>
</reference>
<dbReference type="EMBL" id="JASJND010000003">
    <property type="protein sequence ID" value="MDJ1113793.1"/>
    <property type="molecule type" value="Genomic_DNA"/>
</dbReference>
<dbReference type="Proteomes" id="UP001321481">
    <property type="component" value="Unassembled WGS sequence"/>
</dbReference>
<keyword evidence="2" id="KW-1185">Reference proteome</keyword>
<organism evidence="1 2">
    <name type="scientific">Microbacterium dauci</name>
    <dbReference type="NCBI Taxonomy" id="3048008"/>
    <lineage>
        <taxon>Bacteria</taxon>
        <taxon>Bacillati</taxon>
        <taxon>Actinomycetota</taxon>
        <taxon>Actinomycetes</taxon>
        <taxon>Micrococcales</taxon>
        <taxon>Microbacteriaceae</taxon>
        <taxon>Microbacterium</taxon>
    </lineage>
</organism>
<comment type="caution">
    <text evidence="1">The sequence shown here is derived from an EMBL/GenBank/DDBJ whole genome shotgun (WGS) entry which is preliminary data.</text>
</comment>
<proteinExistence type="predicted"/>
<gene>
    <name evidence="1" type="ORF">QNI14_04945</name>
</gene>
<dbReference type="RefSeq" id="WP_283715267.1">
    <property type="nucleotide sequence ID" value="NZ_JASJND010000003.1"/>
</dbReference>
<protein>
    <submittedName>
        <fullName evidence="1">Uncharacterized protein</fullName>
    </submittedName>
</protein>
<name>A0ABT6ZCC8_9MICO</name>
<evidence type="ECO:0000313" key="2">
    <source>
        <dbReference type="Proteomes" id="UP001321481"/>
    </source>
</evidence>
<sequence length="125" mass="13925">MITGIPEGSIVLTPQAARIAYALLGIGEKRTQMSSSTQGWQVLNAITQCAFHSPAAIGKEQRQDPASEEREWWTVTQIHLATRKTRAERTIRLDCQTGALPAQKNPTWLIRADDAKTYIAAHRRT</sequence>